<name>A0A7D9DIV8_PARCT</name>
<feature type="compositionally biased region" description="Basic and acidic residues" evidence="7">
    <location>
        <begin position="183"/>
        <end position="198"/>
    </location>
</feature>
<evidence type="ECO:0000313" key="9">
    <source>
        <dbReference type="Proteomes" id="UP001152795"/>
    </source>
</evidence>
<feature type="region of interest" description="Disordered" evidence="7">
    <location>
        <begin position="1"/>
        <end position="30"/>
    </location>
</feature>
<evidence type="ECO:0000256" key="5">
    <source>
        <dbReference type="ARBA" id="ARBA00023054"/>
    </source>
</evidence>
<comment type="similarity">
    <text evidence="3">Belongs to the EBP2 family.</text>
</comment>
<dbReference type="Pfam" id="PF05890">
    <property type="entry name" value="Ebp2"/>
    <property type="match status" value="1"/>
</dbReference>
<evidence type="ECO:0000256" key="7">
    <source>
        <dbReference type="SAM" id="MobiDB-lite"/>
    </source>
</evidence>
<keyword evidence="5" id="KW-0175">Coiled coil</keyword>
<gene>
    <name evidence="8" type="ORF">PACLA_8A025961</name>
</gene>
<organism evidence="8 9">
    <name type="scientific">Paramuricea clavata</name>
    <name type="common">Red gorgonian</name>
    <name type="synonym">Violescent sea-whip</name>
    <dbReference type="NCBI Taxonomy" id="317549"/>
    <lineage>
        <taxon>Eukaryota</taxon>
        <taxon>Metazoa</taxon>
        <taxon>Cnidaria</taxon>
        <taxon>Anthozoa</taxon>
        <taxon>Octocorallia</taxon>
        <taxon>Malacalcyonacea</taxon>
        <taxon>Plexauridae</taxon>
        <taxon>Paramuricea</taxon>
    </lineage>
</organism>
<evidence type="ECO:0000256" key="3">
    <source>
        <dbReference type="ARBA" id="ARBA00007336"/>
    </source>
</evidence>
<dbReference type="GO" id="GO:0030687">
    <property type="term" value="C:preribosome, large subunit precursor"/>
    <property type="evidence" value="ECO:0007669"/>
    <property type="project" value="TreeGrafter"/>
</dbReference>
<comment type="caution">
    <text evidence="8">The sequence shown here is derived from an EMBL/GenBank/DDBJ whole genome shotgun (WGS) entry which is preliminary data.</text>
</comment>
<keyword evidence="6" id="KW-0539">Nucleus</keyword>
<proteinExistence type="inferred from homology"/>
<reference evidence="8" key="1">
    <citation type="submission" date="2020-04" db="EMBL/GenBank/DDBJ databases">
        <authorList>
            <person name="Alioto T."/>
            <person name="Alioto T."/>
            <person name="Gomez Garrido J."/>
        </authorList>
    </citation>
    <scope>NUCLEOTIDE SEQUENCE</scope>
    <source>
        <strain evidence="8">A484AB</strain>
    </source>
</reference>
<feature type="region of interest" description="Disordered" evidence="7">
    <location>
        <begin position="172"/>
        <end position="303"/>
    </location>
</feature>
<feature type="compositionally biased region" description="Basic residues" evidence="7">
    <location>
        <begin position="274"/>
        <end position="303"/>
    </location>
</feature>
<keyword evidence="9" id="KW-1185">Reference proteome</keyword>
<sequence>MASRNEESLFEENFSDDSDGVSDEELQNAFSSGKVKPGLNRVVEKVERIFVNKVPELNEKLNEIKQELDWFERLDVTCDIEKEDGKNEMDKKNTDIHDDFKREMKFYKQAQMAFAEALPKLKKLGVAIERPSDYFAEMVKTDDHMQKVREKLVTKELAMEKSEKARKLRAMKKYGKKVQQEVMQKRQQEKKQMLESVKKYRKGQKGKPEFLKDDDEFDVNTEKGTKRPAPNKAQGKSAKRQKKDSKYGFGGKKREKKRNTAESVADVSTFSSAKHSKAPRTKTKTKAKRLGKSRRQKMKTKGR</sequence>
<dbReference type="GO" id="GO:0042273">
    <property type="term" value="P:ribosomal large subunit biogenesis"/>
    <property type="evidence" value="ECO:0007669"/>
    <property type="project" value="TreeGrafter"/>
</dbReference>
<keyword evidence="4" id="KW-0690">Ribosome biogenesis</keyword>
<evidence type="ECO:0000256" key="6">
    <source>
        <dbReference type="ARBA" id="ARBA00023242"/>
    </source>
</evidence>
<evidence type="ECO:0000256" key="2">
    <source>
        <dbReference type="ARBA" id="ARBA00004604"/>
    </source>
</evidence>
<feature type="compositionally biased region" description="Acidic residues" evidence="7">
    <location>
        <begin position="8"/>
        <end position="26"/>
    </location>
</feature>
<dbReference type="InterPro" id="IPR008610">
    <property type="entry name" value="Ebp2"/>
</dbReference>
<dbReference type="GO" id="GO:0005730">
    <property type="term" value="C:nucleolus"/>
    <property type="evidence" value="ECO:0007669"/>
    <property type="project" value="UniProtKB-SubCell"/>
</dbReference>
<protein>
    <submittedName>
        <fullName evidence="8">Probable rRNA-processing EBP2</fullName>
    </submittedName>
</protein>
<evidence type="ECO:0000256" key="1">
    <source>
        <dbReference type="ARBA" id="ARBA00003387"/>
    </source>
</evidence>
<dbReference type="AlphaFoldDB" id="A0A7D9DIV8"/>
<dbReference type="GO" id="GO:0006364">
    <property type="term" value="P:rRNA processing"/>
    <property type="evidence" value="ECO:0007669"/>
    <property type="project" value="TreeGrafter"/>
</dbReference>
<evidence type="ECO:0000256" key="4">
    <source>
        <dbReference type="ARBA" id="ARBA00022517"/>
    </source>
</evidence>
<dbReference type="Proteomes" id="UP001152795">
    <property type="component" value="Unassembled WGS sequence"/>
</dbReference>
<dbReference type="GO" id="GO:0034399">
    <property type="term" value="C:nuclear periphery"/>
    <property type="evidence" value="ECO:0007669"/>
    <property type="project" value="TreeGrafter"/>
</dbReference>
<accession>A0A7D9DIV8</accession>
<comment type="function">
    <text evidence="1">Required for the processing of the 27S pre-rRNA.</text>
</comment>
<dbReference type="OrthoDB" id="443772at2759"/>
<dbReference type="EMBL" id="CACRXK020001108">
    <property type="protein sequence ID" value="CAB3987014.1"/>
    <property type="molecule type" value="Genomic_DNA"/>
</dbReference>
<evidence type="ECO:0000313" key="8">
    <source>
        <dbReference type="EMBL" id="CAB3987014.1"/>
    </source>
</evidence>
<comment type="subcellular location">
    <subcellularLocation>
        <location evidence="2">Nucleus</location>
        <location evidence="2">Nucleolus</location>
    </subcellularLocation>
</comment>
<dbReference type="PANTHER" id="PTHR13028:SF0">
    <property type="entry name" value="RRNA-PROCESSING PROTEIN EBP2-RELATED"/>
    <property type="match status" value="1"/>
</dbReference>
<dbReference type="PANTHER" id="PTHR13028">
    <property type="entry name" value="RRNA PROCESSING PROTEIN EBNA1-BINDING PROTEIN-RELATED"/>
    <property type="match status" value="1"/>
</dbReference>